<evidence type="ECO:0000313" key="3">
    <source>
        <dbReference type="Proteomes" id="UP000580910"/>
    </source>
</evidence>
<feature type="compositionally biased region" description="Polar residues" evidence="1">
    <location>
        <begin position="1"/>
        <end position="15"/>
    </location>
</feature>
<dbReference type="AlphaFoldDB" id="A0A7W3P7Y3"/>
<proteinExistence type="predicted"/>
<evidence type="ECO:0000256" key="1">
    <source>
        <dbReference type="SAM" id="MobiDB-lite"/>
    </source>
</evidence>
<dbReference type="Proteomes" id="UP000580910">
    <property type="component" value="Unassembled WGS sequence"/>
</dbReference>
<keyword evidence="3" id="KW-1185">Reference proteome</keyword>
<dbReference type="EMBL" id="JACGXA010000001">
    <property type="protein sequence ID" value="MBA8801869.1"/>
    <property type="molecule type" value="Genomic_DNA"/>
</dbReference>
<protein>
    <submittedName>
        <fullName evidence="2">Uncharacterized protein</fullName>
    </submittedName>
</protein>
<sequence>MSTLPIESESGTFTGRPSHPHNGYWAGDFSDPTPAPVLTDWFAWGRARGRVADESHHPDRVVRTAAVTQTTYSPVTFSGPVWRP</sequence>
<comment type="caution">
    <text evidence="2">The sequence shown here is derived from an EMBL/GenBank/DDBJ whole genome shotgun (WGS) entry which is preliminary data.</text>
</comment>
<name>A0A7W3P7Y3_9ACTN</name>
<evidence type="ECO:0000313" key="2">
    <source>
        <dbReference type="EMBL" id="MBA8801869.1"/>
    </source>
</evidence>
<organism evidence="2 3">
    <name type="scientific">Nocardioides ginsengisegetis</name>
    <dbReference type="NCBI Taxonomy" id="661491"/>
    <lineage>
        <taxon>Bacteria</taxon>
        <taxon>Bacillati</taxon>
        <taxon>Actinomycetota</taxon>
        <taxon>Actinomycetes</taxon>
        <taxon>Propionibacteriales</taxon>
        <taxon>Nocardioidaceae</taxon>
        <taxon>Nocardioides</taxon>
    </lineage>
</organism>
<reference evidence="2 3" key="1">
    <citation type="submission" date="2020-07" db="EMBL/GenBank/DDBJ databases">
        <title>Sequencing the genomes of 1000 actinobacteria strains.</title>
        <authorList>
            <person name="Klenk H.-P."/>
        </authorList>
    </citation>
    <scope>NUCLEOTIDE SEQUENCE [LARGE SCALE GENOMIC DNA]</scope>
    <source>
        <strain evidence="2 3">DSM 21349</strain>
    </source>
</reference>
<accession>A0A7W3P7Y3</accession>
<feature type="region of interest" description="Disordered" evidence="1">
    <location>
        <begin position="1"/>
        <end position="29"/>
    </location>
</feature>
<gene>
    <name evidence="2" type="ORF">FB382_000160</name>
</gene>